<dbReference type="OrthoDB" id="9763003at2"/>
<dbReference type="PANTHER" id="PTHR10010">
    <property type="entry name" value="SOLUTE CARRIER FAMILY 34 SODIUM PHOSPHATE , MEMBER 2-RELATED"/>
    <property type="match status" value="1"/>
</dbReference>
<reference evidence="7 8" key="1">
    <citation type="submission" date="2019-03" db="EMBL/GenBank/DDBJ databases">
        <title>Genomic Encyclopedia of Type Strains, Phase IV (KMG-IV): sequencing the most valuable type-strain genomes for metagenomic binning, comparative biology and taxonomic classification.</title>
        <authorList>
            <person name="Goeker M."/>
        </authorList>
    </citation>
    <scope>NUCLEOTIDE SEQUENCE [LARGE SCALE GENOMIC DNA]</scope>
    <source>
        <strain evidence="7 8">DSM 28679</strain>
    </source>
</reference>
<evidence type="ECO:0000256" key="2">
    <source>
        <dbReference type="ARBA" id="ARBA00022475"/>
    </source>
</evidence>
<dbReference type="AlphaFoldDB" id="A0A4V3D4S6"/>
<evidence type="ECO:0000256" key="1">
    <source>
        <dbReference type="ARBA" id="ARBA00004651"/>
    </source>
</evidence>
<keyword evidence="8" id="KW-1185">Reference proteome</keyword>
<keyword evidence="5 6" id="KW-0472">Membrane</keyword>
<comment type="subcellular location">
    <subcellularLocation>
        <location evidence="1">Cell membrane</location>
        <topology evidence="1">Multi-pass membrane protein</topology>
    </subcellularLocation>
</comment>
<dbReference type="EMBL" id="SNYK01000008">
    <property type="protein sequence ID" value="TDQ37247.1"/>
    <property type="molecule type" value="Genomic_DNA"/>
</dbReference>
<dbReference type="GO" id="GO:0005886">
    <property type="term" value="C:plasma membrane"/>
    <property type="evidence" value="ECO:0007669"/>
    <property type="project" value="UniProtKB-SubCell"/>
</dbReference>
<organism evidence="7 8">
    <name type="scientific">Thiopseudomonas denitrificans</name>
    <dbReference type="NCBI Taxonomy" id="1501432"/>
    <lineage>
        <taxon>Bacteria</taxon>
        <taxon>Pseudomonadati</taxon>
        <taxon>Pseudomonadota</taxon>
        <taxon>Gammaproteobacteria</taxon>
        <taxon>Pseudomonadales</taxon>
        <taxon>Pseudomonadaceae</taxon>
        <taxon>Thiopseudomonas</taxon>
    </lineage>
</organism>
<dbReference type="InterPro" id="IPR003841">
    <property type="entry name" value="Na/Pi_transpt"/>
</dbReference>
<feature type="transmembrane region" description="Helical" evidence="6">
    <location>
        <begin position="232"/>
        <end position="258"/>
    </location>
</feature>
<accession>A0A4V3D4S6</accession>
<evidence type="ECO:0000256" key="4">
    <source>
        <dbReference type="ARBA" id="ARBA00022989"/>
    </source>
</evidence>
<protein>
    <submittedName>
        <fullName evidence="7">Phosphate:Na+ symporter</fullName>
    </submittedName>
</protein>
<dbReference type="PANTHER" id="PTHR10010:SF46">
    <property type="entry name" value="SODIUM-DEPENDENT PHOSPHATE TRANSPORT PROTEIN 2B"/>
    <property type="match status" value="1"/>
</dbReference>
<dbReference type="Pfam" id="PF02690">
    <property type="entry name" value="Na_Pi_cotrans"/>
    <property type="match status" value="1"/>
</dbReference>
<feature type="transmembrane region" description="Helical" evidence="6">
    <location>
        <begin position="7"/>
        <end position="24"/>
    </location>
</feature>
<dbReference type="NCBIfam" id="NF037997">
    <property type="entry name" value="Na_Pi_symport"/>
    <property type="match status" value="1"/>
</dbReference>
<proteinExistence type="predicted"/>
<evidence type="ECO:0000256" key="6">
    <source>
        <dbReference type="SAM" id="Phobius"/>
    </source>
</evidence>
<dbReference type="GO" id="GO:0005436">
    <property type="term" value="F:sodium:phosphate symporter activity"/>
    <property type="evidence" value="ECO:0007669"/>
    <property type="project" value="InterPro"/>
</dbReference>
<keyword evidence="2" id="KW-1003">Cell membrane</keyword>
<feature type="transmembrane region" description="Helical" evidence="6">
    <location>
        <begin position="70"/>
        <end position="96"/>
    </location>
</feature>
<feature type="transmembrane region" description="Helical" evidence="6">
    <location>
        <begin position="198"/>
        <end position="226"/>
    </location>
</feature>
<name>A0A4V3D4S6_9GAMM</name>
<feature type="transmembrane region" description="Helical" evidence="6">
    <location>
        <begin position="155"/>
        <end position="170"/>
    </location>
</feature>
<dbReference type="Proteomes" id="UP000294575">
    <property type="component" value="Unassembled WGS sequence"/>
</dbReference>
<evidence type="ECO:0000313" key="8">
    <source>
        <dbReference type="Proteomes" id="UP000294575"/>
    </source>
</evidence>
<sequence>MPGPRRFLLPVLAVCILSVSFWYSDAWLRLASGIALFLFGMQCLEEGLKQLAGSKLEQWLERSTATRLKSFLFGVAGTMVLQSTTLMSMLTIAFISTGMIQLAGGIAIILGVNLGTSGGMWLLAMAGQNISLSPLAMPLLVFGVLARFAGSKGAAAGRIILGIAFIFLGIEQMKSGFADFGSDWALGEQLLPGVGSQLLLVLAGMALTAMLMSSHATLMLILAALAAGQLELWQAMSMAIGGSVGSSINVAVMGWLGGNRSGQRLALVHTLFNLVSGVLTFMLLMPLLWLVQNLMSVLGAGDNSLLQLALFQTLFNVLGVLVLWPLQPQLALWMQRLLPERDEPEVLISASSTPTSVRIHQPVTRARYLTEAALAATDTAMRAVALELQHLGRLSLEVICHALYQPVEQLSSARVDEARLNAQPQEAAVLDAEALYQLHIKGVYSDLLGFMSRFSQEMDDSQQRSWMTAQVAALQLVDAVKDAKHLQKNLGHYLRDDRSLVHNHYLDLRRHLLWILRQVREVGGLDVPDDVWRSRLEWLDGQAAKFDADFRNRIFAEVRKQKLDNLQASSLMNDLGYVSRITQSLRNVLQLGVLDGGDLLKEVRRLGVGEDEFPLIHL</sequence>
<dbReference type="RefSeq" id="WP_101495861.1">
    <property type="nucleotide sequence ID" value="NZ_LNJZ01000003.1"/>
</dbReference>
<feature type="transmembrane region" description="Helical" evidence="6">
    <location>
        <begin position="304"/>
        <end position="326"/>
    </location>
</feature>
<keyword evidence="4 6" id="KW-1133">Transmembrane helix</keyword>
<gene>
    <name evidence="7" type="ORF">DFQ45_10827</name>
</gene>
<dbReference type="GO" id="GO:0044341">
    <property type="term" value="P:sodium-dependent phosphate transport"/>
    <property type="evidence" value="ECO:0007669"/>
    <property type="project" value="InterPro"/>
</dbReference>
<evidence type="ECO:0000313" key="7">
    <source>
        <dbReference type="EMBL" id="TDQ37247.1"/>
    </source>
</evidence>
<evidence type="ECO:0000256" key="3">
    <source>
        <dbReference type="ARBA" id="ARBA00022692"/>
    </source>
</evidence>
<keyword evidence="3 6" id="KW-0812">Transmembrane</keyword>
<feature type="transmembrane region" description="Helical" evidence="6">
    <location>
        <begin position="270"/>
        <end position="292"/>
    </location>
</feature>
<comment type="caution">
    <text evidence="7">The sequence shown here is derived from an EMBL/GenBank/DDBJ whole genome shotgun (WGS) entry which is preliminary data.</text>
</comment>
<evidence type="ECO:0000256" key="5">
    <source>
        <dbReference type="ARBA" id="ARBA00023136"/>
    </source>
</evidence>
<feature type="transmembrane region" description="Helical" evidence="6">
    <location>
        <begin position="102"/>
        <end position="123"/>
    </location>
</feature>